<evidence type="ECO:0000313" key="1">
    <source>
        <dbReference type="EMBL" id="KAF7578037.1"/>
    </source>
</evidence>
<evidence type="ECO:0000313" key="2">
    <source>
        <dbReference type="Proteomes" id="UP000245464"/>
    </source>
</evidence>
<comment type="caution">
    <text evidence="1">The sequence shown here is derived from an EMBL/GenBank/DDBJ whole genome shotgun (WGS) entry which is preliminary data.</text>
</comment>
<dbReference type="OrthoDB" id="425534at2759"/>
<accession>A0A2W1EY14</accession>
<dbReference type="RefSeq" id="XP_001932101.1">
    <property type="nucleotide sequence ID" value="XM_001932066.1"/>
</dbReference>
<dbReference type="Proteomes" id="UP000245464">
    <property type="component" value="Chromosome 1"/>
</dbReference>
<sequence length="103" mass="10961">MKTSPLHAAASTALIILPGSASLLFVREDTTLQYDFTNRAKRWTGNLVTQACEDKATPQDTQLTENSTCASLVVPLDYSDASAGNTTLAIIKKPSQAEPPGHS</sequence>
<reference evidence="1" key="1">
    <citation type="journal article" date="2018" name="BMC Genomics">
        <title>Comparative genomics of the wheat fungal pathogen Pyrenophora tritici-repentis reveals chromosomal variations and genome plasticity.</title>
        <authorList>
            <person name="Moolhuijzen P."/>
            <person name="See P.T."/>
            <person name="Hane J.K."/>
            <person name="Shi G."/>
            <person name="Liu Z."/>
            <person name="Oliver R.P."/>
            <person name="Moffat C.S."/>
        </authorList>
    </citation>
    <scope>NUCLEOTIDE SEQUENCE [LARGE SCALE GENOMIC DNA]</scope>
    <source>
        <strain evidence="1">M4</strain>
    </source>
</reference>
<dbReference type="EMBL" id="NQIK02000001">
    <property type="protein sequence ID" value="KAF7578037.1"/>
    <property type="molecule type" value="Genomic_DNA"/>
</dbReference>
<name>A0A2W1EY14_9PLEO</name>
<protein>
    <submittedName>
        <fullName evidence="1">Uncharacterized protein</fullName>
    </submittedName>
</protein>
<organism evidence="1 2">
    <name type="scientific">Pyrenophora tritici-repentis</name>
    <dbReference type="NCBI Taxonomy" id="45151"/>
    <lineage>
        <taxon>Eukaryota</taxon>
        <taxon>Fungi</taxon>
        <taxon>Dikarya</taxon>
        <taxon>Ascomycota</taxon>
        <taxon>Pezizomycotina</taxon>
        <taxon>Dothideomycetes</taxon>
        <taxon>Pleosporomycetidae</taxon>
        <taxon>Pleosporales</taxon>
        <taxon>Pleosporineae</taxon>
        <taxon>Pleosporaceae</taxon>
        <taxon>Pyrenophora</taxon>
    </lineage>
</organism>
<dbReference type="GeneID" id="6339559"/>
<gene>
    <name evidence="1" type="ORF">PtrM4_022770</name>
</gene>
<dbReference type="AlphaFoldDB" id="A0A2W1EY14"/>
<dbReference type="KEGG" id="ptrr:6339559"/>
<proteinExistence type="predicted"/>